<accession>A0ABV1ZV89</accession>
<proteinExistence type="inferred from homology"/>
<evidence type="ECO:0000256" key="7">
    <source>
        <dbReference type="RuleBase" id="RU363032"/>
    </source>
</evidence>
<comment type="similarity">
    <text evidence="7">Belongs to the binding-protein-dependent transport system permease family.</text>
</comment>
<dbReference type="Proteomes" id="UP001432401">
    <property type="component" value="Unassembled WGS sequence"/>
</dbReference>
<dbReference type="InterPro" id="IPR035906">
    <property type="entry name" value="MetI-like_sf"/>
</dbReference>
<evidence type="ECO:0000313" key="11">
    <source>
        <dbReference type="Proteomes" id="UP001432401"/>
    </source>
</evidence>
<feature type="compositionally biased region" description="Pro residues" evidence="8">
    <location>
        <begin position="1"/>
        <end position="22"/>
    </location>
</feature>
<evidence type="ECO:0000256" key="6">
    <source>
        <dbReference type="ARBA" id="ARBA00023136"/>
    </source>
</evidence>
<organism evidence="10 11">
    <name type="scientific">Nocardiopsis tropica</name>
    <dbReference type="NCBI Taxonomy" id="109330"/>
    <lineage>
        <taxon>Bacteria</taxon>
        <taxon>Bacillati</taxon>
        <taxon>Actinomycetota</taxon>
        <taxon>Actinomycetes</taxon>
        <taxon>Streptosporangiales</taxon>
        <taxon>Nocardiopsidaceae</taxon>
        <taxon>Nocardiopsis</taxon>
    </lineage>
</organism>
<feature type="transmembrane region" description="Helical" evidence="7">
    <location>
        <begin position="46"/>
        <end position="73"/>
    </location>
</feature>
<dbReference type="Gene3D" id="1.10.3720.10">
    <property type="entry name" value="MetI-like"/>
    <property type="match status" value="1"/>
</dbReference>
<dbReference type="PANTHER" id="PTHR30193:SF42">
    <property type="entry name" value="ABC TRANSPORTER PERMEASE PROTEIN"/>
    <property type="match status" value="1"/>
</dbReference>
<keyword evidence="4 7" id="KW-0812">Transmembrane</keyword>
<dbReference type="InterPro" id="IPR051393">
    <property type="entry name" value="ABC_transporter_permease"/>
</dbReference>
<comment type="subcellular location">
    <subcellularLocation>
        <location evidence="1 7">Cell membrane</location>
        <topology evidence="1 7">Multi-pass membrane protein</topology>
    </subcellularLocation>
</comment>
<feature type="domain" description="ABC transmembrane type-1" evidence="9">
    <location>
        <begin position="107"/>
        <end position="319"/>
    </location>
</feature>
<evidence type="ECO:0000256" key="5">
    <source>
        <dbReference type="ARBA" id="ARBA00022989"/>
    </source>
</evidence>
<feature type="transmembrane region" description="Helical" evidence="7">
    <location>
        <begin position="299"/>
        <end position="320"/>
    </location>
</feature>
<evidence type="ECO:0000256" key="4">
    <source>
        <dbReference type="ARBA" id="ARBA00022692"/>
    </source>
</evidence>
<gene>
    <name evidence="10" type="ORF">ABUK86_12210</name>
</gene>
<dbReference type="CDD" id="cd06261">
    <property type="entry name" value="TM_PBP2"/>
    <property type="match status" value="1"/>
</dbReference>
<keyword evidence="5 7" id="KW-1133">Transmembrane helix</keyword>
<dbReference type="PANTHER" id="PTHR30193">
    <property type="entry name" value="ABC TRANSPORTER PERMEASE PROTEIN"/>
    <property type="match status" value="1"/>
</dbReference>
<evidence type="ECO:0000256" key="3">
    <source>
        <dbReference type="ARBA" id="ARBA00022475"/>
    </source>
</evidence>
<evidence type="ECO:0000259" key="9">
    <source>
        <dbReference type="PROSITE" id="PS50928"/>
    </source>
</evidence>
<feature type="region of interest" description="Disordered" evidence="8">
    <location>
        <begin position="1"/>
        <end position="39"/>
    </location>
</feature>
<keyword evidence="11" id="KW-1185">Reference proteome</keyword>
<dbReference type="PROSITE" id="PS50928">
    <property type="entry name" value="ABC_TM1"/>
    <property type="match status" value="1"/>
</dbReference>
<evidence type="ECO:0000256" key="1">
    <source>
        <dbReference type="ARBA" id="ARBA00004651"/>
    </source>
</evidence>
<feature type="transmembrane region" description="Helical" evidence="7">
    <location>
        <begin position="144"/>
        <end position="164"/>
    </location>
</feature>
<keyword evidence="2 7" id="KW-0813">Transport</keyword>
<dbReference type="InterPro" id="IPR000515">
    <property type="entry name" value="MetI-like"/>
</dbReference>
<feature type="transmembrane region" description="Helical" evidence="7">
    <location>
        <begin position="243"/>
        <end position="264"/>
    </location>
</feature>
<reference evidence="10 11" key="1">
    <citation type="submission" date="2024-06" db="EMBL/GenBank/DDBJ databases">
        <authorList>
            <person name="Bataeva Y.V."/>
            <person name="Grigorian L.N."/>
            <person name="Solomentsev V.I."/>
        </authorList>
    </citation>
    <scope>NUCLEOTIDE SEQUENCE [LARGE SCALE GENOMIC DNA]</scope>
    <source>
        <strain evidence="11">SCPM-O-B-12605 (RCAM04882)</strain>
    </source>
</reference>
<dbReference type="EMBL" id="JBEQNB010000006">
    <property type="protein sequence ID" value="MES0834540.1"/>
    <property type="molecule type" value="Genomic_DNA"/>
</dbReference>
<dbReference type="SUPFAM" id="SSF161098">
    <property type="entry name" value="MetI-like"/>
    <property type="match status" value="1"/>
</dbReference>
<comment type="caution">
    <text evidence="10">The sequence shown here is derived from an EMBL/GenBank/DDBJ whole genome shotgun (WGS) entry which is preliminary data.</text>
</comment>
<keyword evidence="6 7" id="KW-0472">Membrane</keyword>
<evidence type="ECO:0000313" key="10">
    <source>
        <dbReference type="EMBL" id="MES0834540.1"/>
    </source>
</evidence>
<name>A0ABV1ZV89_9ACTN</name>
<feature type="transmembrane region" description="Helical" evidence="7">
    <location>
        <begin position="195"/>
        <end position="216"/>
    </location>
</feature>
<dbReference type="RefSeq" id="WP_267946899.1">
    <property type="nucleotide sequence ID" value="NZ_JBEQNA010000006.1"/>
</dbReference>
<sequence>MASNGPPPPPAARTDGPPPPAPARRTGRARRPGTGPRHGRADRAALALMLGVPALLVVGLVWLPAAATVLLSFTRWDGIGGLDTIEWIGVQNYTDAFTIYPPFEPALRNNLVWLVVLFTVPTLLGMFLAVLLDRELRGGSVYQSIFYLPVVLSLALIGFVWQLIYSRDQGLLNAFLAMVADAPAVDWFGNPDINLYAVLVAAGWRHTGYIMLLYLAGLKAVDPSLREAAAIDGAGPVRTFTRVVFPALLPINLVVVVVTVIDALRAFDIVWVINRGRNGLELISALVTSNVIGEASRVGFGSALAVVMLVISLVFIVVYVSTMLRGAQR</sequence>
<evidence type="ECO:0000256" key="2">
    <source>
        <dbReference type="ARBA" id="ARBA00022448"/>
    </source>
</evidence>
<keyword evidence="3" id="KW-1003">Cell membrane</keyword>
<evidence type="ECO:0000256" key="8">
    <source>
        <dbReference type="SAM" id="MobiDB-lite"/>
    </source>
</evidence>
<feature type="transmembrane region" description="Helical" evidence="7">
    <location>
        <begin position="111"/>
        <end position="132"/>
    </location>
</feature>
<dbReference type="Pfam" id="PF00528">
    <property type="entry name" value="BPD_transp_1"/>
    <property type="match status" value="1"/>
</dbReference>
<protein>
    <submittedName>
        <fullName evidence="10">Sugar ABC transporter permease</fullName>
    </submittedName>
</protein>